<dbReference type="SUPFAM" id="SSF51735">
    <property type="entry name" value="NAD(P)-binding Rossmann-fold domains"/>
    <property type="match status" value="1"/>
</dbReference>
<dbReference type="InterPro" id="IPR020904">
    <property type="entry name" value="Sc_DH/Rdtase_CS"/>
</dbReference>
<evidence type="ECO:0000256" key="1">
    <source>
        <dbReference type="ARBA" id="ARBA00006484"/>
    </source>
</evidence>
<dbReference type="Gene3D" id="3.40.50.720">
    <property type="entry name" value="NAD(P)-binding Rossmann-like Domain"/>
    <property type="match status" value="1"/>
</dbReference>
<dbReference type="InterPro" id="IPR036291">
    <property type="entry name" value="NAD(P)-bd_dom_sf"/>
</dbReference>
<proteinExistence type="inferred from homology"/>
<dbReference type="AlphaFoldDB" id="X0Y2Z6"/>
<protein>
    <recommendedName>
        <fullName evidence="4">3-oxoacyl-[acyl-carrier-protein] reductase</fullName>
    </recommendedName>
</protein>
<comment type="caution">
    <text evidence="3">The sequence shown here is derived from an EMBL/GenBank/DDBJ whole genome shotgun (WGS) entry which is preliminary data.</text>
</comment>
<name>X0Y2Z6_9ZZZZ</name>
<dbReference type="NCBIfam" id="NF009466">
    <property type="entry name" value="PRK12826.1-2"/>
    <property type="match status" value="1"/>
</dbReference>
<dbReference type="PANTHER" id="PTHR42879">
    <property type="entry name" value="3-OXOACYL-(ACYL-CARRIER-PROTEIN) REDUCTASE"/>
    <property type="match status" value="1"/>
</dbReference>
<dbReference type="GO" id="GO:0032787">
    <property type="term" value="P:monocarboxylic acid metabolic process"/>
    <property type="evidence" value="ECO:0007669"/>
    <property type="project" value="UniProtKB-ARBA"/>
</dbReference>
<dbReference type="PROSITE" id="PS00061">
    <property type="entry name" value="ADH_SHORT"/>
    <property type="match status" value="1"/>
</dbReference>
<dbReference type="InterPro" id="IPR050259">
    <property type="entry name" value="SDR"/>
</dbReference>
<organism evidence="3">
    <name type="scientific">marine sediment metagenome</name>
    <dbReference type="NCBI Taxonomy" id="412755"/>
    <lineage>
        <taxon>unclassified sequences</taxon>
        <taxon>metagenomes</taxon>
        <taxon>ecological metagenomes</taxon>
    </lineage>
</organism>
<dbReference type="PRINTS" id="PR00080">
    <property type="entry name" value="SDRFAMILY"/>
</dbReference>
<dbReference type="Pfam" id="PF13561">
    <property type="entry name" value="adh_short_C2"/>
    <property type="match status" value="1"/>
</dbReference>
<dbReference type="EMBL" id="BARS01055138">
    <property type="protein sequence ID" value="GAG43088.1"/>
    <property type="molecule type" value="Genomic_DNA"/>
</dbReference>
<dbReference type="GO" id="GO:0016491">
    <property type="term" value="F:oxidoreductase activity"/>
    <property type="evidence" value="ECO:0007669"/>
    <property type="project" value="UniProtKB-KW"/>
</dbReference>
<evidence type="ECO:0000256" key="2">
    <source>
        <dbReference type="ARBA" id="ARBA00023002"/>
    </source>
</evidence>
<dbReference type="PANTHER" id="PTHR42879:SF2">
    <property type="entry name" value="3-OXOACYL-[ACYL-CARRIER-PROTEIN] REDUCTASE FABG"/>
    <property type="match status" value="1"/>
</dbReference>
<dbReference type="FunFam" id="3.40.50.720:FF:000173">
    <property type="entry name" value="3-oxoacyl-[acyl-carrier protein] reductase"/>
    <property type="match status" value="1"/>
</dbReference>
<feature type="non-terminal residue" evidence="3">
    <location>
        <position position="1"/>
    </location>
</feature>
<reference evidence="3" key="1">
    <citation type="journal article" date="2014" name="Front. Microbiol.">
        <title>High frequency of phylogenetically diverse reductive dehalogenase-homologous genes in deep subseafloor sedimentary metagenomes.</title>
        <authorList>
            <person name="Kawai M."/>
            <person name="Futagami T."/>
            <person name="Toyoda A."/>
            <person name="Takaki Y."/>
            <person name="Nishi S."/>
            <person name="Hori S."/>
            <person name="Arai W."/>
            <person name="Tsubouchi T."/>
            <person name="Morono Y."/>
            <person name="Uchiyama I."/>
            <person name="Ito T."/>
            <person name="Fujiyama A."/>
            <person name="Inagaki F."/>
            <person name="Takami H."/>
        </authorList>
    </citation>
    <scope>NUCLEOTIDE SEQUENCE</scope>
    <source>
        <strain evidence="3">Expedition CK06-06</strain>
    </source>
</reference>
<dbReference type="PRINTS" id="PR00081">
    <property type="entry name" value="GDHRDH"/>
</dbReference>
<accession>X0Y2Z6</accession>
<evidence type="ECO:0000313" key="3">
    <source>
        <dbReference type="EMBL" id="GAG43088.1"/>
    </source>
</evidence>
<comment type="similarity">
    <text evidence="1">Belongs to the short-chain dehydrogenases/reductases (SDR) family.</text>
</comment>
<sequence>LTVQADVSKPEEVHRLIDQVLDTFGRIDILVNNVGLTQDDLIVRMSEKKWDQVMDANLRSAFLCTRAALRPMLRQRWGRIINISSVGGMVGNAGQANYAAAKAGLIGFTKAVAKEVASRNITANALAPGFVETEQTRNITGPQREAITRMIPMGRTATPEDIAPAVLFLASEEAAYITGHVLNVDGGVVMH</sequence>
<keyword evidence="2" id="KW-0560">Oxidoreductase</keyword>
<gene>
    <name evidence="3" type="ORF">S01H1_81475</name>
</gene>
<dbReference type="InterPro" id="IPR002347">
    <property type="entry name" value="SDR_fam"/>
</dbReference>
<evidence type="ECO:0008006" key="4">
    <source>
        <dbReference type="Google" id="ProtNLM"/>
    </source>
</evidence>